<reference evidence="1 2" key="1">
    <citation type="submission" date="2020-01" db="EMBL/GenBank/DDBJ databases">
        <title>Genomes of bacteria type strains.</title>
        <authorList>
            <person name="Chen J."/>
            <person name="Zhu S."/>
            <person name="Yang J."/>
        </authorList>
    </citation>
    <scope>NUCLEOTIDE SEQUENCE [LARGE SCALE GENOMIC DNA]</scope>
    <source>
        <strain evidence="1 2">LMG 24078</strain>
    </source>
</reference>
<dbReference type="EMBL" id="JAAAWO010000004">
    <property type="protein sequence ID" value="NDW15479.1"/>
    <property type="molecule type" value="Genomic_DNA"/>
</dbReference>
<protein>
    <submittedName>
        <fullName evidence="1">Uncharacterized protein</fullName>
    </submittedName>
</protein>
<evidence type="ECO:0000313" key="2">
    <source>
        <dbReference type="Proteomes" id="UP000471381"/>
    </source>
</evidence>
<evidence type="ECO:0000313" key="1">
    <source>
        <dbReference type="EMBL" id="NDW15479.1"/>
    </source>
</evidence>
<dbReference type="AlphaFoldDB" id="A0A6N9TIX2"/>
<name>A0A6N9TIX2_9ALTE</name>
<comment type="caution">
    <text evidence="1">The sequence shown here is derived from an EMBL/GenBank/DDBJ whole genome shotgun (WGS) entry which is preliminary data.</text>
</comment>
<organism evidence="1 2">
    <name type="scientific">Alteromonas genovensis</name>
    <dbReference type="NCBI Taxonomy" id="471225"/>
    <lineage>
        <taxon>Bacteria</taxon>
        <taxon>Pseudomonadati</taxon>
        <taxon>Pseudomonadota</taxon>
        <taxon>Gammaproteobacteria</taxon>
        <taxon>Alteromonadales</taxon>
        <taxon>Alteromonadaceae</taxon>
        <taxon>Alteromonas/Salinimonas group</taxon>
        <taxon>Alteromonas</taxon>
    </lineage>
</organism>
<accession>A0A6N9TIX2</accession>
<keyword evidence="2" id="KW-1185">Reference proteome</keyword>
<sequence length="53" mass="6059">MNKVDIEKIEKAAEDACFDAMFEVHRQARKYGTTVVSEVDGVTIENRHFLTKS</sequence>
<proteinExistence type="predicted"/>
<dbReference type="RefSeq" id="WP_163106141.1">
    <property type="nucleotide sequence ID" value="NZ_JAAAWO010000004.1"/>
</dbReference>
<gene>
    <name evidence="1" type="ORF">GTQ48_08095</name>
</gene>
<dbReference type="Proteomes" id="UP000471381">
    <property type="component" value="Unassembled WGS sequence"/>
</dbReference>